<name>A0A9Q6ZCT0_MYROD</name>
<dbReference type="Proteomes" id="UP000596202">
    <property type="component" value="Chromosome"/>
</dbReference>
<keyword evidence="1" id="KW-0812">Transmembrane</keyword>
<feature type="transmembrane region" description="Helical" evidence="1">
    <location>
        <begin position="326"/>
        <end position="343"/>
    </location>
</feature>
<sequence length="467" mass="55553">MEFRHNDIEINEEKPFSNCKLEREKYAEVLTNIIDNYPEGFVLAINNKWGTGKSTFVKMWEQSLKNLQFKTIYFNAWENDFEDNPLTAFLGELQILNKKEEDKFNKVVKNAAVISKNVAPAILKAFLNRYVDSEVLVDAITDTSKSAFEIFEEDVKEYSKRKKSISEFRKSLSEFVANESNGKPLIFIIDELDRCRPNYAVLLLEQIKHFFSVPNIVFVLSIDKEQLGNAICGVYGSEKIDTNEYLRRFIDIEYSIPEPDPNKFFDYLFEYFEFDVFFKSEERNQYRGVEHDRETFRETCKVLISNLTLRQQEKILSHTRIVLRTLNYNSLLFASIFVFLVYIKTIHPKYYQKLSSKNTHIRDIQREFYEISKPFISEDKHSQRLFTHIEAYLLKLYSTYQKGYMRNNELIEWNSTENKYDQKLNSEIDNDYFFQLLTNDTLNYEYSDIKLSYLLNKLNLTEDIKIN</sequence>
<dbReference type="RefSeq" id="WP_002986251.1">
    <property type="nucleotide sequence ID" value="NZ_CP068108.1"/>
</dbReference>
<organism evidence="3 4">
    <name type="scientific">Myroides odoratus</name>
    <name type="common">Flavobacterium odoratum</name>
    <dbReference type="NCBI Taxonomy" id="256"/>
    <lineage>
        <taxon>Bacteria</taxon>
        <taxon>Pseudomonadati</taxon>
        <taxon>Bacteroidota</taxon>
        <taxon>Flavobacteriia</taxon>
        <taxon>Flavobacteriales</taxon>
        <taxon>Flavobacteriaceae</taxon>
        <taxon>Myroides</taxon>
    </lineage>
</organism>
<evidence type="ECO:0000313" key="4">
    <source>
        <dbReference type="Proteomes" id="UP000596202"/>
    </source>
</evidence>
<reference evidence="3 4" key="1">
    <citation type="submission" date="2021-01" db="EMBL/GenBank/DDBJ databases">
        <title>FDA dAtabase for Regulatory Grade micrObial Sequences (FDA-ARGOS): Supporting development and validation of Infectious Disease Dx tests.</title>
        <authorList>
            <person name="Sproer C."/>
            <person name="Gronow S."/>
            <person name="Severitt S."/>
            <person name="Schroder I."/>
            <person name="Tallon L."/>
            <person name="Sadzewicz L."/>
            <person name="Zhao X."/>
            <person name="Boylan J."/>
            <person name="Ott S."/>
            <person name="Bowen H."/>
            <person name="Vavikolanu K."/>
            <person name="Mehta A."/>
            <person name="Aluvathingal J."/>
            <person name="Nadendla S."/>
            <person name="Lowell S."/>
            <person name="Myers T."/>
            <person name="Yan Y."/>
            <person name="Sichtig H."/>
        </authorList>
    </citation>
    <scope>NUCLEOTIDE SEQUENCE [LARGE SCALE GENOMIC DNA]</scope>
    <source>
        <strain evidence="3 4">FDAARGOS_1131</strain>
    </source>
</reference>
<keyword evidence="1" id="KW-0472">Membrane</keyword>
<accession>A0A9Q6ZCT0</accession>
<keyword evidence="1" id="KW-1133">Transmembrane helix</keyword>
<evidence type="ECO:0000313" key="3">
    <source>
        <dbReference type="EMBL" id="QQT98914.1"/>
    </source>
</evidence>
<dbReference type="GeneID" id="93528363"/>
<dbReference type="Pfam" id="PF07693">
    <property type="entry name" value="KAP_NTPase"/>
    <property type="match status" value="1"/>
</dbReference>
<dbReference type="InterPro" id="IPR027417">
    <property type="entry name" value="P-loop_NTPase"/>
</dbReference>
<feature type="domain" description="KAP NTPase" evidence="2">
    <location>
        <begin position="23"/>
        <end position="315"/>
    </location>
</feature>
<dbReference type="OrthoDB" id="88903at2"/>
<dbReference type="AlphaFoldDB" id="A0A9Q6ZCT0"/>
<dbReference type="Gene3D" id="3.40.50.300">
    <property type="entry name" value="P-loop containing nucleotide triphosphate hydrolases"/>
    <property type="match status" value="1"/>
</dbReference>
<evidence type="ECO:0000259" key="2">
    <source>
        <dbReference type="Pfam" id="PF07693"/>
    </source>
</evidence>
<evidence type="ECO:0000256" key="1">
    <source>
        <dbReference type="SAM" id="Phobius"/>
    </source>
</evidence>
<protein>
    <submittedName>
        <fullName evidence="3">NTPase</fullName>
    </submittedName>
</protein>
<proteinExistence type="predicted"/>
<dbReference type="InterPro" id="IPR011646">
    <property type="entry name" value="KAP_P-loop"/>
</dbReference>
<gene>
    <name evidence="3" type="ORF">I6I88_11885</name>
</gene>
<dbReference type="EMBL" id="CP068108">
    <property type="protein sequence ID" value="QQT98914.1"/>
    <property type="molecule type" value="Genomic_DNA"/>
</dbReference>
<dbReference type="SUPFAM" id="SSF52540">
    <property type="entry name" value="P-loop containing nucleoside triphosphate hydrolases"/>
    <property type="match status" value="1"/>
</dbReference>